<feature type="domain" description="Plastocyanin-like" evidence="3">
    <location>
        <begin position="255"/>
        <end position="322"/>
    </location>
</feature>
<evidence type="ECO:0000259" key="4">
    <source>
        <dbReference type="Pfam" id="PF07731"/>
    </source>
</evidence>
<name>A0A1I3ZGI8_9ACTN</name>
<dbReference type="Pfam" id="PF00394">
    <property type="entry name" value="Cu-oxidase"/>
    <property type="match status" value="1"/>
</dbReference>
<feature type="region of interest" description="Disordered" evidence="2">
    <location>
        <begin position="533"/>
        <end position="554"/>
    </location>
</feature>
<evidence type="ECO:0000259" key="5">
    <source>
        <dbReference type="Pfam" id="PF07732"/>
    </source>
</evidence>
<dbReference type="Pfam" id="PF07732">
    <property type="entry name" value="Cu-oxidase_3"/>
    <property type="match status" value="1"/>
</dbReference>
<evidence type="ECO:0000313" key="7">
    <source>
        <dbReference type="Proteomes" id="UP000199152"/>
    </source>
</evidence>
<sequence length="554" mass="61109">MSTTLTRRDALKVGAFGAAALALPFVPTLSARSVSQLAASKLPKPYTLPFRTPPVAQARSNPAYPGAAFYRMEQRLLTPEIIPGFKTPIFGYFDTIGGAGGTPGPTIRVQQGQTAVVRQANKLPETHPALAYRDWTSTHLHGSPSRPQYDGYASDMTQPGQWKDYVYENRMSARTLWYHDHGVHHTAENAYMGLAAMYISTDPVERALPLPKGEFDVPLVLGDKAFTSTGALLFDDNGHSSTFGDVILVNGIPWPNMQVKRRKYRFRLLNASVSRGFKLALSDGTPLTVIGTDGGLMPAPQTVPNFRIGMAERYEVVIDFAKYQKGAKIQLKNLGVPNATNYDNTDKIMQFEVLDDTGPTTDNAVPSELDPTAARGVMSLTPQGAIKRTMRLERDNGEWKVSGVTWKDIEDSGFTLEFANPQAGSTELWTIENRSGGWFHPLHIHLVDFQVVARNGAPPPAHERGPKDVIYTGENEKVDVLMRFHPAGDPNSHDPASRPEELTYPADHGRYMVHCHNLTHEDHDMMTQFCVGEDSDDVDPIRAAAAREDTEPDD</sequence>
<feature type="domain" description="Plastocyanin-like" evidence="5">
    <location>
        <begin position="96"/>
        <end position="199"/>
    </location>
</feature>
<feature type="domain" description="Plastocyanin-like" evidence="4">
    <location>
        <begin position="507"/>
        <end position="533"/>
    </location>
</feature>
<accession>A0A1I3ZGI8</accession>
<dbReference type="InterPro" id="IPR045087">
    <property type="entry name" value="Cu-oxidase_fam"/>
</dbReference>
<evidence type="ECO:0000259" key="3">
    <source>
        <dbReference type="Pfam" id="PF00394"/>
    </source>
</evidence>
<evidence type="ECO:0000256" key="1">
    <source>
        <dbReference type="ARBA" id="ARBA00010609"/>
    </source>
</evidence>
<dbReference type="InterPro" id="IPR011707">
    <property type="entry name" value="Cu-oxidase-like_N"/>
</dbReference>
<dbReference type="GO" id="GO:0051301">
    <property type="term" value="P:cell division"/>
    <property type="evidence" value="ECO:0007669"/>
    <property type="project" value="UniProtKB-KW"/>
</dbReference>
<comment type="similarity">
    <text evidence="1">Belongs to the multicopper oxidase family.</text>
</comment>
<dbReference type="PANTHER" id="PTHR48267:SF1">
    <property type="entry name" value="BILIRUBIN OXIDASE"/>
    <property type="match status" value="1"/>
</dbReference>
<dbReference type="FunCoup" id="A0A1I3ZGI8">
    <property type="interactions" value="3"/>
</dbReference>
<organism evidence="6 7">
    <name type="scientific">Geodermatophilus ruber</name>
    <dbReference type="NCBI Taxonomy" id="504800"/>
    <lineage>
        <taxon>Bacteria</taxon>
        <taxon>Bacillati</taxon>
        <taxon>Actinomycetota</taxon>
        <taxon>Actinomycetes</taxon>
        <taxon>Geodermatophilales</taxon>
        <taxon>Geodermatophilaceae</taxon>
        <taxon>Geodermatophilus</taxon>
    </lineage>
</organism>
<dbReference type="EMBL" id="FOSW01000001">
    <property type="protein sequence ID" value="SFK42699.1"/>
    <property type="molecule type" value="Genomic_DNA"/>
</dbReference>
<feature type="domain" description="Plastocyanin-like" evidence="4">
    <location>
        <begin position="390"/>
        <end position="485"/>
    </location>
</feature>
<keyword evidence="6" id="KW-0132">Cell division</keyword>
<reference evidence="6 7" key="1">
    <citation type="submission" date="2016-10" db="EMBL/GenBank/DDBJ databases">
        <authorList>
            <person name="de Groot N.N."/>
        </authorList>
    </citation>
    <scope>NUCLEOTIDE SEQUENCE [LARGE SCALE GENOMIC DNA]</scope>
    <source>
        <strain evidence="6 7">DSM 45317</strain>
    </source>
</reference>
<dbReference type="PROSITE" id="PS51318">
    <property type="entry name" value="TAT"/>
    <property type="match status" value="1"/>
</dbReference>
<dbReference type="InterPro" id="IPR001117">
    <property type="entry name" value="Cu-oxidase_2nd"/>
</dbReference>
<dbReference type="PANTHER" id="PTHR48267">
    <property type="entry name" value="CUPREDOXIN SUPERFAMILY PROTEIN"/>
    <property type="match status" value="1"/>
</dbReference>
<dbReference type="GO" id="GO:0005507">
    <property type="term" value="F:copper ion binding"/>
    <property type="evidence" value="ECO:0007669"/>
    <property type="project" value="InterPro"/>
</dbReference>
<dbReference type="InterPro" id="IPR008972">
    <property type="entry name" value="Cupredoxin"/>
</dbReference>
<dbReference type="InterPro" id="IPR006311">
    <property type="entry name" value="TAT_signal"/>
</dbReference>
<feature type="compositionally biased region" description="Basic and acidic residues" evidence="2">
    <location>
        <begin position="545"/>
        <end position="554"/>
    </location>
</feature>
<keyword evidence="6" id="KW-0946">Virion</keyword>
<protein>
    <submittedName>
        <fullName evidence="6">Multicopper oxidase with three cupredoxin domains (Includes cell division protein FtsP and spore coat protein CotA)</fullName>
    </submittedName>
</protein>
<keyword evidence="6" id="KW-0131">Cell cycle</keyword>
<dbReference type="InterPro" id="IPR011706">
    <property type="entry name" value="Cu-oxidase_C"/>
</dbReference>
<dbReference type="Pfam" id="PF07731">
    <property type="entry name" value="Cu-oxidase_2"/>
    <property type="match status" value="2"/>
</dbReference>
<evidence type="ECO:0000313" key="6">
    <source>
        <dbReference type="EMBL" id="SFK42699.1"/>
    </source>
</evidence>
<dbReference type="AlphaFoldDB" id="A0A1I3ZGI8"/>
<keyword evidence="6" id="KW-0167">Capsid protein</keyword>
<dbReference type="STRING" id="504800.SAMN04488085_101515"/>
<dbReference type="CDD" id="cd13866">
    <property type="entry name" value="CuRO_2_BOD"/>
    <property type="match status" value="1"/>
</dbReference>
<gene>
    <name evidence="6" type="ORF">SAMN04488085_101515</name>
</gene>
<dbReference type="GO" id="GO:0016491">
    <property type="term" value="F:oxidoreductase activity"/>
    <property type="evidence" value="ECO:0007669"/>
    <property type="project" value="InterPro"/>
</dbReference>
<dbReference type="Gene3D" id="2.60.40.420">
    <property type="entry name" value="Cupredoxins - blue copper proteins"/>
    <property type="match status" value="3"/>
</dbReference>
<dbReference type="RefSeq" id="WP_218146055.1">
    <property type="nucleotide sequence ID" value="NZ_FOSW01000001.1"/>
</dbReference>
<keyword evidence="7" id="KW-1185">Reference proteome</keyword>
<dbReference type="SUPFAM" id="SSF49503">
    <property type="entry name" value="Cupredoxins"/>
    <property type="match status" value="3"/>
</dbReference>
<evidence type="ECO:0000256" key="2">
    <source>
        <dbReference type="SAM" id="MobiDB-lite"/>
    </source>
</evidence>
<proteinExistence type="inferred from homology"/>
<dbReference type="InParanoid" id="A0A1I3ZGI8"/>
<dbReference type="Proteomes" id="UP000199152">
    <property type="component" value="Unassembled WGS sequence"/>
</dbReference>